<dbReference type="PANTHER" id="PTHR43179">
    <property type="entry name" value="RHAMNOSYLTRANSFERASE WBBL"/>
    <property type="match status" value="1"/>
</dbReference>
<evidence type="ECO:0000313" key="3">
    <source>
        <dbReference type="Proteomes" id="UP001257909"/>
    </source>
</evidence>
<dbReference type="Proteomes" id="UP001257909">
    <property type="component" value="Unassembled WGS sequence"/>
</dbReference>
<comment type="caution">
    <text evidence="2">The sequence shown here is derived from an EMBL/GenBank/DDBJ whole genome shotgun (WGS) entry which is preliminary data.</text>
</comment>
<feature type="domain" description="Glycosyltransferase 2-like" evidence="1">
    <location>
        <begin position="378"/>
        <end position="500"/>
    </location>
</feature>
<name>A0ABU1VV26_9GAMM</name>
<reference evidence="2 3" key="1">
    <citation type="submission" date="2023-07" db="EMBL/GenBank/DDBJ databases">
        <title>Sorghum-associated microbial communities from plants grown in Nebraska, USA.</title>
        <authorList>
            <person name="Schachtman D."/>
        </authorList>
    </citation>
    <scope>NUCLEOTIDE SEQUENCE [LARGE SCALE GENOMIC DNA]</scope>
    <source>
        <strain evidence="2 3">4138</strain>
    </source>
</reference>
<accession>A0ABU1VV26</accession>
<dbReference type="InterPro" id="IPR001173">
    <property type="entry name" value="Glyco_trans_2-like"/>
</dbReference>
<dbReference type="Gene3D" id="3.90.550.10">
    <property type="entry name" value="Spore Coat Polysaccharide Biosynthesis Protein SpsA, Chain A"/>
    <property type="match status" value="2"/>
</dbReference>
<dbReference type="Pfam" id="PF00535">
    <property type="entry name" value="Glycos_transf_2"/>
    <property type="match status" value="1"/>
</dbReference>
<keyword evidence="3" id="KW-1185">Reference proteome</keyword>
<dbReference type="InterPro" id="IPR029044">
    <property type="entry name" value="Nucleotide-diphossugar_trans"/>
</dbReference>
<dbReference type="RefSeq" id="WP_310273685.1">
    <property type="nucleotide sequence ID" value="NZ_JAVDWR010000001.1"/>
</dbReference>
<evidence type="ECO:0000313" key="2">
    <source>
        <dbReference type="EMBL" id="MDR7119283.1"/>
    </source>
</evidence>
<dbReference type="EMBL" id="JAVDWR010000001">
    <property type="protein sequence ID" value="MDR7119283.1"/>
    <property type="molecule type" value="Genomic_DNA"/>
</dbReference>
<protein>
    <submittedName>
        <fullName evidence="2">GT2 family glycosyltransferase</fullName>
    </submittedName>
</protein>
<sequence length="649" mass="74788">MLAESFKEKSLVFYRHNELNHLRLSYQFEMTDSAALFHIEIKRILSLKAWGDMLKSVSNRQKNEGKRASHIYRITRARQKKAGWSQALSKLVRDYQPLLSHQLISCEPYQYWLNVKEPDLKLPSLADQQANLLCFSLVLKSSTNKKQLIKSIESVLSQSFSHWKLYVCVSEDLAAELQRLVKSDERLIYHAQNRIEPDLKSYVMILQAGDLLASEALTMFAVGIDANGTDCMLYSDHDLLDSKGKRGRPQFKPDWNPDFLLSSNYIGSAYVIPANFWLRHYSKTNWWQQSSYVLLLEALLEQKKPLSRLAVVHLPYVLLHQSALNNSDYEKGTKKIIKDLLKQLATTEKVRVLNVSSDTDSGIFKLQYALPDPCPLVSLLVPTRDALQITRNCIESILEKTDYPNYEIIILDNQSCEPETLEWFEQIALHKRVRVLRYDYPFNYSAINNFGVREAQGEMIGLVNNDTEVINGSWLTEMVQHAARPEIGCVGAKLYYFDNTIQHAGVIMGLWGLAGHSHKNYMKDAKGYMNRLIAVQNLSAVTAACLVIKKELFLQVQGLDEQNLVVAFNDVDLCLKVQQAGYRNLWTPYAELYHYESKTRGKEDTPEKQLREKYEIDFMRQKWPMQTKLDPNYSPHLTHVREDFGIGIE</sequence>
<evidence type="ECO:0000259" key="1">
    <source>
        <dbReference type="Pfam" id="PF00535"/>
    </source>
</evidence>
<gene>
    <name evidence="2" type="ORF">J2W69_000198</name>
</gene>
<organism evidence="2 3">
    <name type="scientific">Rheinheimera soli</name>
    <dbReference type="NCBI Taxonomy" id="443616"/>
    <lineage>
        <taxon>Bacteria</taxon>
        <taxon>Pseudomonadati</taxon>
        <taxon>Pseudomonadota</taxon>
        <taxon>Gammaproteobacteria</taxon>
        <taxon>Chromatiales</taxon>
        <taxon>Chromatiaceae</taxon>
        <taxon>Rheinheimera</taxon>
    </lineage>
</organism>
<dbReference type="CDD" id="cd04186">
    <property type="entry name" value="GT_2_like_c"/>
    <property type="match status" value="1"/>
</dbReference>
<dbReference type="SUPFAM" id="SSF53448">
    <property type="entry name" value="Nucleotide-diphospho-sugar transferases"/>
    <property type="match status" value="2"/>
</dbReference>
<dbReference type="PANTHER" id="PTHR43179:SF7">
    <property type="entry name" value="RHAMNOSYLTRANSFERASE WBBL"/>
    <property type="match status" value="1"/>
</dbReference>
<proteinExistence type="predicted"/>